<evidence type="ECO:0000313" key="3">
    <source>
        <dbReference type="Proteomes" id="UP000067206"/>
    </source>
</evidence>
<organism evidence="2 3">
    <name type="scientific">Bifidobacterium longum subsp. infantis</name>
    <dbReference type="NCBI Taxonomy" id="1682"/>
    <lineage>
        <taxon>Bacteria</taxon>
        <taxon>Bacillati</taxon>
        <taxon>Actinomycetota</taxon>
        <taxon>Actinomycetes</taxon>
        <taxon>Bifidobacteriales</taxon>
        <taxon>Bifidobacteriaceae</taxon>
        <taxon>Bifidobacterium</taxon>
    </lineage>
</organism>
<dbReference type="Pfam" id="PF10592">
    <property type="entry name" value="AIPR"/>
    <property type="match status" value="1"/>
</dbReference>
<dbReference type="EMBL" id="CP010411">
    <property type="protein sequence ID" value="ALE09962.1"/>
    <property type="molecule type" value="Genomic_DNA"/>
</dbReference>
<name>A0A0M4MFV5_BIFLI</name>
<dbReference type="PATRIC" id="fig|1682.24.peg.1908"/>
<dbReference type="AlphaFoldDB" id="A0A0M4MFV5"/>
<gene>
    <name evidence="2" type="ORF">RY67_1962</name>
</gene>
<feature type="domain" description="Abortive phage infection protein C-terminal" evidence="1">
    <location>
        <begin position="41"/>
        <end position="364"/>
    </location>
</feature>
<evidence type="ECO:0000313" key="2">
    <source>
        <dbReference type="EMBL" id="ALE09962.1"/>
    </source>
</evidence>
<sequence length="403" mass="45647">MKERFHIHTMRTVKSPSDPSVTTYFIWVNMRDLPANIPTDVNPRKPNMKTMTAKKLLDAVSGTDPYFDIHNRGIVILAKSVKLDAANSMVDLDLDDDTSRYGILDGGHTYRAIMDRRDAIPSDIDKFVKLEVFVGEDLDVAALSDARNTSVQVSDIALFNLEDRFDFVKKAIADQPYGDNIAYKDNDSGKTTPVSELLKLMYAFNIDRFKDALSVPIASYTGKAAVFKDYRKEWDDHHTEDGSNPSEDNIYLQLAQVLPDLVALYERIQEDMPRKFKDYKLAVGLQKGNFGNLRGVEKRDGKAKTLFTQKAIDYDVSAGYIMPIFGAFRALLSKNRDGHGVEWTVDPIEMWDAVGMALVQNTFDTETNPNAAGKMKTLWQSNYRIVEGEKTKKLLERLMSEQR</sequence>
<evidence type="ECO:0000259" key="1">
    <source>
        <dbReference type="Pfam" id="PF10592"/>
    </source>
</evidence>
<proteinExistence type="predicted"/>
<dbReference type="InterPro" id="IPR018891">
    <property type="entry name" value="AIPR_C"/>
</dbReference>
<reference evidence="2 3" key="1">
    <citation type="submission" date="2014-12" db="EMBL/GenBank/DDBJ databases">
        <title>Complete genome sequence of Bifidobacterium longum subsp. infantis BT1.</title>
        <authorList>
            <person name="Kim J.F."/>
            <person name="Kwak M.-J."/>
        </authorList>
    </citation>
    <scope>NUCLEOTIDE SEQUENCE [LARGE SCALE GENOMIC DNA]</scope>
    <source>
        <strain evidence="2 3">BT1</strain>
    </source>
</reference>
<dbReference type="Proteomes" id="UP000067206">
    <property type="component" value="Chromosome"/>
</dbReference>
<protein>
    <submittedName>
        <fullName evidence="2">Abortive phage infection protein</fullName>
    </submittedName>
</protein>
<dbReference type="RefSeq" id="WP_060621040.1">
    <property type="nucleotide sequence ID" value="NZ_CP010411.1"/>
</dbReference>
<accession>A0A0M4MFV5</accession>